<dbReference type="EMBL" id="WLCI01000005">
    <property type="protein sequence ID" value="MTB94571.1"/>
    <property type="molecule type" value="Genomic_DNA"/>
</dbReference>
<evidence type="ECO:0000259" key="6">
    <source>
        <dbReference type="PROSITE" id="PS51109"/>
    </source>
</evidence>
<feature type="signal peptide" evidence="5">
    <location>
        <begin position="1"/>
        <end position="40"/>
    </location>
</feature>
<dbReference type="InterPro" id="IPR023346">
    <property type="entry name" value="Lysozyme-like_dom_sf"/>
</dbReference>
<gene>
    <name evidence="7" type="ORF">GGQ22_05705</name>
</gene>
<name>A0A6I3J0Q2_9ACTN</name>
<evidence type="ECO:0000256" key="3">
    <source>
        <dbReference type="ARBA" id="ARBA00022801"/>
    </source>
</evidence>
<comment type="caution">
    <text evidence="7">The sequence shown here is derived from an EMBL/GenBank/DDBJ whole genome shotgun (WGS) entry which is preliminary data.</text>
</comment>
<dbReference type="GO" id="GO:0016787">
    <property type="term" value="F:hydrolase activity"/>
    <property type="evidence" value="ECO:0007669"/>
    <property type="project" value="UniProtKB-KW"/>
</dbReference>
<evidence type="ECO:0000256" key="1">
    <source>
        <dbReference type="ARBA" id="ARBA00010830"/>
    </source>
</evidence>
<evidence type="ECO:0000313" key="7">
    <source>
        <dbReference type="EMBL" id="MTB94571.1"/>
    </source>
</evidence>
<dbReference type="Gene3D" id="2.20.230.10">
    <property type="entry name" value="Resuscitation-promoting factor rpfb"/>
    <property type="match status" value="1"/>
</dbReference>
<dbReference type="SMART" id="SM01208">
    <property type="entry name" value="G5"/>
    <property type="match status" value="1"/>
</dbReference>
<keyword evidence="3" id="KW-0378">Hydrolase</keyword>
<dbReference type="Pfam" id="PF06737">
    <property type="entry name" value="Transglycosylas"/>
    <property type="match status" value="1"/>
</dbReference>
<proteinExistence type="inferred from homology"/>
<feature type="domain" description="G5" evidence="6">
    <location>
        <begin position="125"/>
        <end position="204"/>
    </location>
</feature>
<keyword evidence="2 5" id="KW-0732">Signal</keyword>
<dbReference type="PROSITE" id="PS51109">
    <property type="entry name" value="G5"/>
    <property type="match status" value="1"/>
</dbReference>
<evidence type="ECO:0000256" key="5">
    <source>
        <dbReference type="SAM" id="SignalP"/>
    </source>
</evidence>
<keyword evidence="8" id="KW-1185">Reference proteome</keyword>
<evidence type="ECO:0000313" key="8">
    <source>
        <dbReference type="Proteomes" id="UP000433406"/>
    </source>
</evidence>
<accession>A0A6I3J0Q2</accession>
<dbReference type="Pfam" id="PF07501">
    <property type="entry name" value="G5"/>
    <property type="match status" value="1"/>
</dbReference>
<dbReference type="SUPFAM" id="SSF53955">
    <property type="entry name" value="Lysozyme-like"/>
    <property type="match status" value="1"/>
</dbReference>
<reference evidence="7 8" key="1">
    <citation type="submission" date="2019-10" db="EMBL/GenBank/DDBJ databases">
        <title>Nocardioides novel species isolated from the excrement of Marmot.</title>
        <authorList>
            <person name="Zhang G."/>
        </authorList>
    </citation>
    <scope>NUCLEOTIDE SEQUENCE [LARGE SCALE GENOMIC DNA]</scope>
    <source>
        <strain evidence="8">zg-579</strain>
    </source>
</reference>
<dbReference type="AlphaFoldDB" id="A0A6I3J0Q2"/>
<feature type="region of interest" description="Disordered" evidence="4">
    <location>
        <begin position="39"/>
        <end position="61"/>
    </location>
</feature>
<dbReference type="Gene3D" id="1.10.530.10">
    <property type="match status" value="1"/>
</dbReference>
<sequence>MPLHPFLPSVLPTGRTTRLAATSALTTAVVLALLPGAATATGDQSPDAGEAPAAAAAAEDTTTPVRLRVGRQKTRTVRTSASWPAGVLREHAVEVAPRDHVRVLRGDRRVNGEQRKLRRGDTVKVVRVERKVDTRRVKVRPGVVERRTTKLKPGQRRVVRDGRHGVRKVRVIRVTHNARVVKRAVRKTMVRDPRPRRVLVGAPRRSVPVADRLNWRGLARCESSNNPRAVNPAGYYGLYQFDVATWRSVGGRGLPHRASAAEQTYRAKLLYKQRGRSPWPHCGRFL</sequence>
<dbReference type="Proteomes" id="UP000433406">
    <property type="component" value="Unassembled WGS sequence"/>
</dbReference>
<dbReference type="InterPro" id="IPR010618">
    <property type="entry name" value="RPF"/>
</dbReference>
<dbReference type="CDD" id="cd13925">
    <property type="entry name" value="RPF"/>
    <property type="match status" value="1"/>
</dbReference>
<protein>
    <submittedName>
        <fullName evidence="7">Transglycosylase</fullName>
    </submittedName>
</protein>
<evidence type="ECO:0000256" key="4">
    <source>
        <dbReference type="SAM" id="MobiDB-lite"/>
    </source>
</evidence>
<evidence type="ECO:0000256" key="2">
    <source>
        <dbReference type="ARBA" id="ARBA00022729"/>
    </source>
</evidence>
<dbReference type="RefSeq" id="WP_154611659.1">
    <property type="nucleotide sequence ID" value="NZ_CP053660.1"/>
</dbReference>
<organism evidence="7 8">
    <name type="scientific">Nocardioides marmotae</name>
    <dbReference type="NCBI Taxonomy" id="2663857"/>
    <lineage>
        <taxon>Bacteria</taxon>
        <taxon>Bacillati</taxon>
        <taxon>Actinomycetota</taxon>
        <taxon>Actinomycetes</taxon>
        <taxon>Propionibacteriales</taxon>
        <taxon>Nocardioidaceae</taxon>
        <taxon>Nocardioides</taxon>
    </lineage>
</organism>
<feature type="chain" id="PRO_5039058785" evidence="5">
    <location>
        <begin position="41"/>
        <end position="286"/>
    </location>
</feature>
<dbReference type="InterPro" id="IPR011098">
    <property type="entry name" value="G5_dom"/>
</dbReference>
<comment type="similarity">
    <text evidence="1">Belongs to the transglycosylase family. Rpf subfamily.</text>
</comment>